<dbReference type="PANTHER" id="PTHR11129:SF3">
    <property type="entry name" value="PROTEIN PRENYLTRANSFERASE ALPHA SUBUNIT REPEAT-CONTAINING PROTEIN 1"/>
    <property type="match status" value="1"/>
</dbReference>
<reference evidence="5" key="1">
    <citation type="submission" date="2021-03" db="EMBL/GenBank/DDBJ databases">
        <title>Evolutionary innovations through gain and loss of genes in the ectomycorrhizal Boletales.</title>
        <authorList>
            <person name="Wu G."/>
            <person name="Miyauchi S."/>
            <person name="Morin E."/>
            <person name="Yang Z.-L."/>
            <person name="Xu J."/>
            <person name="Martin F.M."/>
        </authorList>
    </citation>
    <scope>NUCLEOTIDE SEQUENCE</scope>
    <source>
        <strain evidence="5">BR01</strain>
    </source>
</reference>
<dbReference type="SUPFAM" id="SSF48439">
    <property type="entry name" value="Protein prenylyltransferase"/>
    <property type="match status" value="1"/>
</dbReference>
<dbReference type="Pfam" id="PF01239">
    <property type="entry name" value="PPTA"/>
    <property type="match status" value="2"/>
</dbReference>
<dbReference type="AlphaFoldDB" id="A0A8I2Z3K3"/>
<dbReference type="OrthoDB" id="1924260at2759"/>
<dbReference type="InterPro" id="IPR002088">
    <property type="entry name" value="Prenyl_trans_a"/>
</dbReference>
<dbReference type="PANTHER" id="PTHR11129">
    <property type="entry name" value="PROTEIN FARNESYLTRANSFERASE ALPHA SUBUNIT/RAB GERANYLGERANYL TRANSFERASE ALPHA SUBUNIT"/>
    <property type="match status" value="1"/>
</dbReference>
<dbReference type="PROSITE" id="PS51147">
    <property type="entry name" value="PFTA"/>
    <property type="match status" value="1"/>
</dbReference>
<keyword evidence="3" id="KW-0808">Transferase</keyword>
<dbReference type="EMBL" id="JAGFBS010000001">
    <property type="protein sequence ID" value="KAG6381922.1"/>
    <property type="molecule type" value="Genomic_DNA"/>
</dbReference>
<dbReference type="Gene3D" id="1.25.40.120">
    <property type="entry name" value="Protein prenylyltransferase"/>
    <property type="match status" value="1"/>
</dbReference>
<evidence type="ECO:0000313" key="5">
    <source>
        <dbReference type="EMBL" id="KAG6381922.1"/>
    </source>
</evidence>
<comment type="similarity">
    <text evidence="1">Belongs to the protein prenyltransferase subunit alpha family.</text>
</comment>
<dbReference type="GO" id="GO:0008318">
    <property type="term" value="F:protein prenyltransferase activity"/>
    <property type="evidence" value="ECO:0007669"/>
    <property type="project" value="InterPro"/>
</dbReference>
<name>A0A8I2Z3K3_9AGAM</name>
<keyword evidence="4" id="KW-0677">Repeat</keyword>
<evidence type="ECO:0000256" key="3">
    <source>
        <dbReference type="ARBA" id="ARBA00022679"/>
    </source>
</evidence>
<dbReference type="GO" id="GO:0005737">
    <property type="term" value="C:cytoplasm"/>
    <property type="evidence" value="ECO:0007669"/>
    <property type="project" value="TreeGrafter"/>
</dbReference>
<keyword evidence="2" id="KW-0637">Prenyltransferase</keyword>
<protein>
    <recommendedName>
        <fullName evidence="7">Protein prenyltransferase alpha subunit repeat-containing protein 1</fullName>
    </recommendedName>
</protein>
<evidence type="ECO:0000256" key="4">
    <source>
        <dbReference type="ARBA" id="ARBA00022737"/>
    </source>
</evidence>
<organism evidence="5 6">
    <name type="scientific">Boletus reticuloceps</name>
    <dbReference type="NCBI Taxonomy" id="495285"/>
    <lineage>
        <taxon>Eukaryota</taxon>
        <taxon>Fungi</taxon>
        <taxon>Dikarya</taxon>
        <taxon>Basidiomycota</taxon>
        <taxon>Agaricomycotina</taxon>
        <taxon>Agaricomycetes</taxon>
        <taxon>Agaricomycetidae</taxon>
        <taxon>Boletales</taxon>
        <taxon>Boletineae</taxon>
        <taxon>Boletaceae</taxon>
        <taxon>Boletoideae</taxon>
        <taxon>Boletus</taxon>
    </lineage>
</organism>
<proteinExistence type="inferred from homology"/>
<evidence type="ECO:0000256" key="1">
    <source>
        <dbReference type="ARBA" id="ARBA00006734"/>
    </source>
</evidence>
<keyword evidence="6" id="KW-1185">Reference proteome</keyword>
<dbReference type="Proteomes" id="UP000683000">
    <property type="component" value="Unassembled WGS sequence"/>
</dbReference>
<comment type="caution">
    <text evidence="5">The sequence shown here is derived from an EMBL/GenBank/DDBJ whole genome shotgun (WGS) entry which is preliminary data.</text>
</comment>
<evidence type="ECO:0000313" key="6">
    <source>
        <dbReference type="Proteomes" id="UP000683000"/>
    </source>
</evidence>
<accession>A0A8I2Z3K3</accession>
<gene>
    <name evidence="5" type="ORF">JVT61DRAFT_543</name>
</gene>
<evidence type="ECO:0000256" key="2">
    <source>
        <dbReference type="ARBA" id="ARBA00022602"/>
    </source>
</evidence>
<evidence type="ECO:0008006" key="7">
    <source>
        <dbReference type="Google" id="ProtNLM"/>
    </source>
</evidence>
<sequence>MPAQNPGDIRSDSESSMAPFLFVEGNLGIPQKVLHKVYLHAVSVFKSARSCVPTRPTIMVQRNHDLDASLIRILADSSSILLLANPSHQTALNARKHLVRMHLIDPHAELCFTSSLLSSQQCAKHAELWYHRRWLLSAAYDANLSAIAGVDSFGPIRFASGEALRQELQLVSRACELYPRNYFAWTHRLICMRSLLSDYLTGIDIVGFIPIFRNEIAGIKQWIDHHVSDYSAVHTILGLSQAVFQSGDSSLMGIIIEENLLDHAISLVQGYPSHEALWMYTRTALSISDSQQAQQIQMFIDHFVQPFVQLQCSKTGVEEDLVKVSQYARQLLNRRGDYKISQGQFKQGFNIISQ</sequence>